<name>A0A2V4ATJ1_9PSEU</name>
<accession>A0A2V4ATJ1</accession>
<dbReference type="PRINTS" id="PR00111">
    <property type="entry name" value="ABHYDROLASE"/>
</dbReference>
<keyword evidence="1 3" id="KW-0378">Hydrolase</keyword>
<gene>
    <name evidence="3" type="ORF">BAY60_28885</name>
</gene>
<dbReference type="AlphaFoldDB" id="A0A2V4ATJ1"/>
<proteinExistence type="predicted"/>
<keyword evidence="4" id="KW-1185">Reference proteome</keyword>
<dbReference type="GO" id="GO:0016020">
    <property type="term" value="C:membrane"/>
    <property type="evidence" value="ECO:0007669"/>
    <property type="project" value="TreeGrafter"/>
</dbReference>
<dbReference type="OrthoDB" id="5495375at2"/>
<dbReference type="Pfam" id="PF00561">
    <property type="entry name" value="Abhydrolase_1"/>
    <property type="match status" value="1"/>
</dbReference>
<sequence length="271" mass="29614">MTRAGRIAVADGELHVEDTGETDLVPVVCLHSLFLDSRQFDEFAQAASGQFRVIRPDFRGQGRSSGAPRDIISVESCAGDIQSLLDKLGVTHAHFLASSMGGDVGVRVAANRPDLIRSMVITGSSARAEPADQLERFLQWVDDVGERGFADDVLATTMRIMLGETTLNDPAKRPIVELWTSRIAALTPQLKPAMAGVIRRRSALPLLEDITAPTFVISGEECIARPPEWAEELANGLPNSQLWMMPKIGHSPLLEAPDVVFPRVLTFFHEH</sequence>
<dbReference type="Gene3D" id="3.40.50.1820">
    <property type="entry name" value="alpha/beta hydrolase"/>
    <property type="match status" value="1"/>
</dbReference>
<protein>
    <submittedName>
        <fullName evidence="3">Alpha/beta hydrolase</fullName>
    </submittedName>
</protein>
<evidence type="ECO:0000259" key="2">
    <source>
        <dbReference type="Pfam" id="PF00561"/>
    </source>
</evidence>
<comment type="caution">
    <text evidence="3">The sequence shown here is derived from an EMBL/GenBank/DDBJ whole genome shotgun (WGS) entry which is preliminary data.</text>
</comment>
<organism evidence="3 4">
    <name type="scientific">Prauserella muralis</name>
    <dbReference type="NCBI Taxonomy" id="588067"/>
    <lineage>
        <taxon>Bacteria</taxon>
        <taxon>Bacillati</taxon>
        <taxon>Actinomycetota</taxon>
        <taxon>Actinomycetes</taxon>
        <taxon>Pseudonocardiales</taxon>
        <taxon>Pseudonocardiaceae</taxon>
        <taxon>Prauserella</taxon>
    </lineage>
</organism>
<evidence type="ECO:0000313" key="3">
    <source>
        <dbReference type="EMBL" id="PXY18867.1"/>
    </source>
</evidence>
<dbReference type="RefSeq" id="WP_112284781.1">
    <property type="nucleotide sequence ID" value="NZ_MASW01000007.1"/>
</dbReference>
<dbReference type="PANTHER" id="PTHR43798">
    <property type="entry name" value="MONOACYLGLYCEROL LIPASE"/>
    <property type="match status" value="1"/>
</dbReference>
<feature type="domain" description="AB hydrolase-1" evidence="2">
    <location>
        <begin position="26"/>
        <end position="257"/>
    </location>
</feature>
<dbReference type="InterPro" id="IPR000073">
    <property type="entry name" value="AB_hydrolase_1"/>
</dbReference>
<reference evidence="3 4" key="1">
    <citation type="submission" date="2016-07" db="EMBL/GenBank/DDBJ databases">
        <title>Draft genome sequence of Prauserella muralis DSM 45305, isolated from a mould-covered wall in an indoor environment.</title>
        <authorList>
            <person name="Ruckert C."/>
            <person name="Albersmeier A."/>
            <person name="Jiang C.-L."/>
            <person name="Jiang Y."/>
            <person name="Kalinowski J."/>
            <person name="Schneider O."/>
            <person name="Winkler A."/>
            <person name="Zotchev S.B."/>
        </authorList>
    </citation>
    <scope>NUCLEOTIDE SEQUENCE [LARGE SCALE GENOMIC DNA]</scope>
    <source>
        <strain evidence="3 4">DSM 45305</strain>
    </source>
</reference>
<evidence type="ECO:0000313" key="4">
    <source>
        <dbReference type="Proteomes" id="UP000249915"/>
    </source>
</evidence>
<dbReference type="InterPro" id="IPR029058">
    <property type="entry name" value="AB_hydrolase_fold"/>
</dbReference>
<dbReference type="GO" id="GO:0016787">
    <property type="term" value="F:hydrolase activity"/>
    <property type="evidence" value="ECO:0007669"/>
    <property type="project" value="UniProtKB-KW"/>
</dbReference>
<dbReference type="InterPro" id="IPR050266">
    <property type="entry name" value="AB_hydrolase_sf"/>
</dbReference>
<dbReference type="SUPFAM" id="SSF53474">
    <property type="entry name" value="alpha/beta-Hydrolases"/>
    <property type="match status" value="1"/>
</dbReference>
<dbReference type="PANTHER" id="PTHR43798:SF31">
    <property type="entry name" value="AB HYDROLASE SUPERFAMILY PROTEIN YCLE"/>
    <property type="match status" value="1"/>
</dbReference>
<dbReference type="Proteomes" id="UP000249915">
    <property type="component" value="Unassembled WGS sequence"/>
</dbReference>
<evidence type="ECO:0000256" key="1">
    <source>
        <dbReference type="ARBA" id="ARBA00022801"/>
    </source>
</evidence>
<dbReference type="EMBL" id="MASW01000007">
    <property type="protein sequence ID" value="PXY18867.1"/>
    <property type="molecule type" value="Genomic_DNA"/>
</dbReference>